<protein>
    <submittedName>
        <fullName evidence="1">Uncharacterized protein</fullName>
    </submittedName>
</protein>
<gene>
    <name evidence="1" type="ORF">BC962_0992</name>
</gene>
<comment type="caution">
    <text evidence="1">The sequence shown here is derived from an EMBL/GenBank/DDBJ whole genome shotgun (WGS) entry which is preliminary data.</text>
</comment>
<evidence type="ECO:0000313" key="2">
    <source>
        <dbReference type="Proteomes" id="UP000276282"/>
    </source>
</evidence>
<sequence length="61" mass="7082">MKTINSVIFIFFAALSIQAQTIYRTQEGHIMIIANNEYEPIKVESNQLSVYLDYTRTGRCH</sequence>
<dbReference type="AlphaFoldDB" id="A0A495PZQ5"/>
<dbReference type="Proteomes" id="UP000276282">
    <property type="component" value="Unassembled WGS sequence"/>
</dbReference>
<reference evidence="1 2" key="1">
    <citation type="submission" date="2018-10" db="EMBL/GenBank/DDBJ databases">
        <title>Genomic Encyclopedia of Archaeal and Bacterial Type Strains, Phase II (KMG-II): from individual species to whole genera.</title>
        <authorList>
            <person name="Goeker M."/>
        </authorList>
    </citation>
    <scope>NUCLEOTIDE SEQUENCE [LARGE SCALE GENOMIC DNA]</scope>
    <source>
        <strain evidence="1 2">DSM 19839</strain>
    </source>
</reference>
<dbReference type="RefSeq" id="WP_147405614.1">
    <property type="nucleotide sequence ID" value="NZ_RBLG01000001.1"/>
</dbReference>
<keyword evidence="2" id="KW-1185">Reference proteome</keyword>
<evidence type="ECO:0000313" key="1">
    <source>
        <dbReference type="EMBL" id="RKS56016.1"/>
    </source>
</evidence>
<proteinExistence type="predicted"/>
<dbReference type="EMBL" id="RBLG01000001">
    <property type="protein sequence ID" value="RKS56016.1"/>
    <property type="molecule type" value="Genomic_DNA"/>
</dbReference>
<dbReference type="OrthoDB" id="1430281at2"/>
<organism evidence="1 2">
    <name type="scientific">Gillisia mitskevichiae</name>
    <dbReference type="NCBI Taxonomy" id="270921"/>
    <lineage>
        <taxon>Bacteria</taxon>
        <taxon>Pseudomonadati</taxon>
        <taxon>Bacteroidota</taxon>
        <taxon>Flavobacteriia</taxon>
        <taxon>Flavobacteriales</taxon>
        <taxon>Flavobacteriaceae</taxon>
        <taxon>Gillisia</taxon>
    </lineage>
</organism>
<accession>A0A495PZQ5</accession>
<name>A0A495PZQ5_9FLAO</name>